<evidence type="ECO:0000259" key="5">
    <source>
        <dbReference type="SMART" id="SM00642"/>
    </source>
</evidence>
<dbReference type="SMART" id="SM00642">
    <property type="entry name" value="Aamy"/>
    <property type="match status" value="1"/>
</dbReference>
<evidence type="ECO:0000256" key="3">
    <source>
        <dbReference type="ARBA" id="ARBA00022729"/>
    </source>
</evidence>
<feature type="signal peptide" evidence="4">
    <location>
        <begin position="1"/>
        <end position="20"/>
    </location>
</feature>
<name>A0A8J3DGR8_9BACT</name>
<keyword evidence="2" id="KW-0479">Metal-binding</keyword>
<dbReference type="RefSeq" id="WP_189513608.1">
    <property type="nucleotide sequence ID" value="NZ_BMXG01000008.1"/>
</dbReference>
<protein>
    <recommendedName>
        <fullName evidence="5">Glycosyl hydrolase family 13 catalytic domain-containing protein</fullName>
    </recommendedName>
</protein>
<dbReference type="Pfam" id="PF00128">
    <property type="entry name" value="Alpha-amylase"/>
    <property type="match status" value="2"/>
</dbReference>
<comment type="cofactor">
    <cofactor evidence="1">
        <name>Ca(2+)</name>
        <dbReference type="ChEBI" id="CHEBI:29108"/>
    </cofactor>
</comment>
<keyword evidence="3 4" id="KW-0732">Signal</keyword>
<dbReference type="PANTHER" id="PTHR10357">
    <property type="entry name" value="ALPHA-AMYLASE FAMILY MEMBER"/>
    <property type="match status" value="1"/>
</dbReference>
<dbReference type="InterPro" id="IPR006047">
    <property type="entry name" value="GH13_cat_dom"/>
</dbReference>
<comment type="caution">
    <text evidence="6">The sequence shown here is derived from an EMBL/GenBank/DDBJ whole genome shotgun (WGS) entry which is preliminary data.</text>
</comment>
<dbReference type="GO" id="GO:0046872">
    <property type="term" value="F:metal ion binding"/>
    <property type="evidence" value="ECO:0007669"/>
    <property type="project" value="UniProtKB-KW"/>
</dbReference>
<keyword evidence="7" id="KW-1185">Reference proteome</keyword>
<dbReference type="EMBL" id="BMXG01000008">
    <property type="protein sequence ID" value="GHB99956.1"/>
    <property type="molecule type" value="Genomic_DNA"/>
</dbReference>
<feature type="chain" id="PRO_5035262464" description="Glycosyl hydrolase family 13 catalytic domain-containing protein" evidence="4">
    <location>
        <begin position="21"/>
        <end position="653"/>
    </location>
</feature>
<reference evidence="6" key="2">
    <citation type="submission" date="2020-09" db="EMBL/GenBank/DDBJ databases">
        <authorList>
            <person name="Sun Q."/>
            <person name="Kim S."/>
        </authorList>
    </citation>
    <scope>NUCLEOTIDE SEQUENCE</scope>
    <source>
        <strain evidence="6">KCTC 12870</strain>
    </source>
</reference>
<gene>
    <name evidence="6" type="ORF">GCM10007047_15210</name>
</gene>
<proteinExistence type="predicted"/>
<organism evidence="6 7">
    <name type="scientific">Cerasicoccus arenae</name>
    <dbReference type="NCBI Taxonomy" id="424488"/>
    <lineage>
        <taxon>Bacteria</taxon>
        <taxon>Pseudomonadati</taxon>
        <taxon>Verrucomicrobiota</taxon>
        <taxon>Opitutia</taxon>
        <taxon>Puniceicoccales</taxon>
        <taxon>Cerasicoccaceae</taxon>
        <taxon>Cerasicoccus</taxon>
    </lineage>
</organism>
<evidence type="ECO:0000256" key="4">
    <source>
        <dbReference type="SAM" id="SignalP"/>
    </source>
</evidence>
<dbReference type="InterPro" id="IPR017853">
    <property type="entry name" value="GH"/>
</dbReference>
<evidence type="ECO:0000256" key="1">
    <source>
        <dbReference type="ARBA" id="ARBA00001913"/>
    </source>
</evidence>
<reference evidence="6" key="1">
    <citation type="journal article" date="2014" name="Int. J. Syst. Evol. Microbiol.">
        <title>Complete genome sequence of Corynebacterium casei LMG S-19264T (=DSM 44701T), isolated from a smear-ripened cheese.</title>
        <authorList>
            <consortium name="US DOE Joint Genome Institute (JGI-PGF)"/>
            <person name="Walter F."/>
            <person name="Albersmeier A."/>
            <person name="Kalinowski J."/>
            <person name="Ruckert C."/>
        </authorList>
    </citation>
    <scope>NUCLEOTIDE SEQUENCE</scope>
    <source>
        <strain evidence="6">KCTC 12870</strain>
    </source>
</reference>
<accession>A0A8J3DGR8</accession>
<dbReference type="GO" id="GO:0005975">
    <property type="term" value="P:carbohydrate metabolic process"/>
    <property type="evidence" value="ECO:0007669"/>
    <property type="project" value="InterPro"/>
</dbReference>
<sequence length="653" mass="72827">MKPALFLTTIIALSFAHAVAQTPSDRAWNEDIIYFVLTDRFLDGDAANNQPTGSDPTLFDAAQIDINRYHGGDFRGLELALQDGYFNDLGVTALWITPPVRNVWYSAFDSDDEPKTSYHGYWTQDFLDIDPHLTSPQSLSGNAYPDSRDGRMQHYKDLVSLAHSKGIKVIQDIVCNHAGSTFYYDANGNETFDRAKKSEWIQPFKSNGYHSNANWAETPKWNQHRTEPTGSVTILGRQVVQHGTLSDLSSYGRKGMDPSSLGAANGEEVECDFMGLRDFWTKPGSAHFDDLVDDFVEIYAFYIEEIGVDGFRIDTVKHVHPEFWDAFTQRLRKRLGPKRASQVILFGEVYDGNPTTLGRYTYRQDWPQSQEPSLDSLLNFQYCYAIRDYLRTGNSSIGQAQNIENAMRALAPTPPHDATRPYYNQTPGPDGLNSSQKIVNFTENHDGINRFRVQGVSERRNLLANAITLTMPGIPSLYYGTEVALPDPKAKVKDDAETGRLTYLSANQGNPFLHAKQNTNFEAIAELAGWRQNLPALTSTEIHTLWVDNNASNSDDGIFAFVRGDAAPVIVVVNASSRPSTTGIPGHSMSLINSTGQPLLNRNETLEQIPLHGLGDASPQPIQLTWLGDIPQARIKVGPETLNLFRIIPDKHP</sequence>
<dbReference type="AlphaFoldDB" id="A0A8J3DGR8"/>
<dbReference type="Gene3D" id="3.20.20.80">
    <property type="entry name" value="Glycosidases"/>
    <property type="match status" value="2"/>
</dbReference>
<feature type="domain" description="Glycosyl hydrolase family 13 catalytic" evidence="5">
    <location>
        <begin position="35"/>
        <end position="531"/>
    </location>
</feature>
<evidence type="ECO:0000313" key="7">
    <source>
        <dbReference type="Proteomes" id="UP000642829"/>
    </source>
</evidence>
<dbReference type="PANTHER" id="PTHR10357:SF215">
    <property type="entry name" value="ALPHA-AMYLASE 1"/>
    <property type="match status" value="1"/>
</dbReference>
<evidence type="ECO:0000313" key="6">
    <source>
        <dbReference type="EMBL" id="GHB99956.1"/>
    </source>
</evidence>
<evidence type="ECO:0000256" key="2">
    <source>
        <dbReference type="ARBA" id="ARBA00022723"/>
    </source>
</evidence>
<dbReference type="SUPFAM" id="SSF51445">
    <property type="entry name" value="(Trans)glycosidases"/>
    <property type="match status" value="1"/>
</dbReference>
<dbReference type="Proteomes" id="UP000642829">
    <property type="component" value="Unassembled WGS sequence"/>
</dbReference>